<dbReference type="SUPFAM" id="SSF55797">
    <property type="entry name" value="PR-1-like"/>
    <property type="match status" value="1"/>
</dbReference>
<feature type="compositionally biased region" description="Pro residues" evidence="1">
    <location>
        <begin position="29"/>
        <end position="57"/>
    </location>
</feature>
<organism evidence="4 5">
    <name type="scientific">Chitiniphilus shinanonensis</name>
    <dbReference type="NCBI Taxonomy" id="553088"/>
    <lineage>
        <taxon>Bacteria</taxon>
        <taxon>Pseudomonadati</taxon>
        <taxon>Pseudomonadota</taxon>
        <taxon>Betaproteobacteria</taxon>
        <taxon>Neisseriales</taxon>
        <taxon>Chitinibacteraceae</taxon>
        <taxon>Chitiniphilus</taxon>
    </lineage>
</organism>
<dbReference type="InterPro" id="IPR035940">
    <property type="entry name" value="CAP_sf"/>
</dbReference>
<dbReference type="InterPro" id="IPR014044">
    <property type="entry name" value="CAP_dom"/>
</dbReference>
<dbReference type="Proteomes" id="UP001156836">
    <property type="component" value="Unassembled WGS sequence"/>
</dbReference>
<keyword evidence="5" id="KW-1185">Reference proteome</keyword>
<evidence type="ECO:0000313" key="4">
    <source>
        <dbReference type="EMBL" id="GLS04506.1"/>
    </source>
</evidence>
<feature type="region of interest" description="Disordered" evidence="1">
    <location>
        <begin position="21"/>
        <end position="58"/>
    </location>
</feature>
<evidence type="ECO:0000259" key="3">
    <source>
        <dbReference type="SMART" id="SM00198"/>
    </source>
</evidence>
<dbReference type="Gene3D" id="3.40.33.10">
    <property type="entry name" value="CAP"/>
    <property type="match status" value="1"/>
</dbReference>
<dbReference type="SMART" id="SM00198">
    <property type="entry name" value="SCP"/>
    <property type="match status" value="1"/>
</dbReference>
<dbReference type="PRINTS" id="PR00838">
    <property type="entry name" value="V5ALLERGEN"/>
</dbReference>
<reference evidence="5" key="1">
    <citation type="journal article" date="2019" name="Int. J. Syst. Evol. Microbiol.">
        <title>The Global Catalogue of Microorganisms (GCM) 10K type strain sequencing project: providing services to taxonomists for standard genome sequencing and annotation.</title>
        <authorList>
            <consortium name="The Broad Institute Genomics Platform"/>
            <consortium name="The Broad Institute Genome Sequencing Center for Infectious Disease"/>
            <person name="Wu L."/>
            <person name="Ma J."/>
        </authorList>
    </citation>
    <scope>NUCLEOTIDE SEQUENCE [LARGE SCALE GENOMIC DNA]</scope>
    <source>
        <strain evidence="5">NBRC 104970</strain>
    </source>
</reference>
<comment type="caution">
    <text evidence="4">The sequence shown here is derived from an EMBL/GenBank/DDBJ whole genome shotgun (WGS) entry which is preliminary data.</text>
</comment>
<dbReference type="EMBL" id="BSOZ01000019">
    <property type="protein sequence ID" value="GLS04506.1"/>
    <property type="molecule type" value="Genomic_DNA"/>
</dbReference>
<feature type="chain" id="PRO_5046771187" description="SCP domain-containing protein" evidence="2">
    <location>
        <begin position="19"/>
        <end position="213"/>
    </location>
</feature>
<gene>
    <name evidence="4" type="ORF">GCM10007860_16530</name>
</gene>
<feature type="signal peptide" evidence="2">
    <location>
        <begin position="1"/>
        <end position="18"/>
    </location>
</feature>
<dbReference type="InterPro" id="IPR018244">
    <property type="entry name" value="Allrgn_V5/Tpx1_CS"/>
</dbReference>
<sequence length="213" mass="22028">MRALPFVCCLSASLLLSACGGGGGDSGEAPPPSPAPTTPGAPAPTPGPTPAPTPAPVPDALADALLAQHNAVRRNENAGLPDLKWSASLADFAQAWAEHLARDNSCGLTHRSGDERKLNGSTTGENLFTGWVSVAYDGYRWNAADVVGSWAAEKADYDLASNSCATGKACGHYTQIIWKTTTEVGCGRARCGQGEVWVCNYLPAGNVVGSKPY</sequence>
<dbReference type="Pfam" id="PF00188">
    <property type="entry name" value="CAP"/>
    <property type="match status" value="1"/>
</dbReference>
<dbReference type="PRINTS" id="PR00837">
    <property type="entry name" value="V5TPXLIKE"/>
</dbReference>
<dbReference type="PROSITE" id="PS01009">
    <property type="entry name" value="CRISP_1"/>
    <property type="match status" value="1"/>
</dbReference>
<dbReference type="InterPro" id="IPR002413">
    <property type="entry name" value="V5_allergen-like"/>
</dbReference>
<evidence type="ECO:0000256" key="2">
    <source>
        <dbReference type="SAM" id="SignalP"/>
    </source>
</evidence>
<dbReference type="RefSeq" id="WP_018746968.1">
    <property type="nucleotide sequence ID" value="NZ_BSOZ01000019.1"/>
</dbReference>
<accession>A0ABQ6BRU7</accession>
<feature type="domain" description="SCP" evidence="3">
    <location>
        <begin position="59"/>
        <end position="209"/>
    </location>
</feature>
<evidence type="ECO:0000313" key="5">
    <source>
        <dbReference type="Proteomes" id="UP001156836"/>
    </source>
</evidence>
<protein>
    <recommendedName>
        <fullName evidence="3">SCP domain-containing protein</fullName>
    </recommendedName>
</protein>
<dbReference type="InterPro" id="IPR001283">
    <property type="entry name" value="CRISP-related"/>
</dbReference>
<proteinExistence type="predicted"/>
<dbReference type="PANTHER" id="PTHR10334">
    <property type="entry name" value="CYSTEINE-RICH SECRETORY PROTEIN-RELATED"/>
    <property type="match status" value="1"/>
</dbReference>
<dbReference type="PROSITE" id="PS51257">
    <property type="entry name" value="PROKAR_LIPOPROTEIN"/>
    <property type="match status" value="1"/>
</dbReference>
<name>A0ABQ6BRU7_9NEIS</name>
<keyword evidence="2" id="KW-0732">Signal</keyword>
<evidence type="ECO:0000256" key="1">
    <source>
        <dbReference type="SAM" id="MobiDB-lite"/>
    </source>
</evidence>